<dbReference type="PANTHER" id="PTHR43408:SF2">
    <property type="entry name" value="FMN REDUCTASE (NADPH)"/>
    <property type="match status" value="1"/>
</dbReference>
<organism evidence="6">
    <name type="scientific">Rhizobium leguminosarum</name>
    <dbReference type="NCBI Taxonomy" id="384"/>
    <lineage>
        <taxon>Bacteria</taxon>
        <taxon>Pseudomonadati</taxon>
        <taxon>Pseudomonadota</taxon>
        <taxon>Alphaproteobacteria</taxon>
        <taxon>Hyphomicrobiales</taxon>
        <taxon>Rhizobiaceae</taxon>
        <taxon>Rhizobium/Agrobacterium group</taxon>
        <taxon>Rhizobium</taxon>
    </lineage>
</organism>
<protein>
    <submittedName>
        <fullName evidence="6">FMN reductase</fullName>
    </submittedName>
</protein>
<dbReference type="InterPro" id="IPR019912">
    <property type="entry name" value="FMN_Rdtase_MsuE-like"/>
</dbReference>
<dbReference type="InterPro" id="IPR051814">
    <property type="entry name" value="NAD(P)H-dep_FMN_reductase"/>
</dbReference>
<evidence type="ECO:0000256" key="4">
    <source>
        <dbReference type="ARBA" id="ARBA00023002"/>
    </source>
</evidence>
<evidence type="ECO:0000259" key="5">
    <source>
        <dbReference type="Pfam" id="PF03358"/>
    </source>
</evidence>
<gene>
    <name evidence="6" type="ORF">A4U53_07390</name>
</gene>
<keyword evidence="4" id="KW-0560">Oxidoreductase</keyword>
<feature type="domain" description="NADPH-dependent FMN reductase-like" evidence="5">
    <location>
        <begin position="6"/>
        <end position="148"/>
    </location>
</feature>
<name>A0A179BC13_RHILE</name>
<proteinExistence type="inferred from homology"/>
<dbReference type="eggNOG" id="COG0431">
    <property type="taxonomic scope" value="Bacteria"/>
</dbReference>
<dbReference type="InterPro" id="IPR005025">
    <property type="entry name" value="FMN_Rdtase-like_dom"/>
</dbReference>
<dbReference type="SUPFAM" id="SSF52218">
    <property type="entry name" value="Flavoproteins"/>
    <property type="match status" value="1"/>
</dbReference>
<comment type="caution">
    <text evidence="6">The sequence shown here is derived from an EMBL/GenBank/DDBJ whole genome shotgun (WGS) entry which is preliminary data.</text>
</comment>
<dbReference type="Pfam" id="PF03358">
    <property type="entry name" value="FMN_red"/>
    <property type="match status" value="1"/>
</dbReference>
<dbReference type="NCBIfam" id="TIGR03566">
    <property type="entry name" value="FMN_reduc_MsuE"/>
    <property type="match status" value="1"/>
</dbReference>
<dbReference type="GO" id="GO:0016491">
    <property type="term" value="F:oxidoreductase activity"/>
    <property type="evidence" value="ECO:0007669"/>
    <property type="project" value="UniProtKB-KW"/>
</dbReference>
<keyword evidence="2" id="KW-0285">Flavoprotein</keyword>
<evidence type="ECO:0000256" key="3">
    <source>
        <dbReference type="ARBA" id="ARBA00022643"/>
    </source>
</evidence>
<reference evidence="6" key="1">
    <citation type="submission" date="2016-04" db="EMBL/GenBank/DDBJ databases">
        <title>Fast-growing isolate from the root nodules of Vavilovia formosa.</title>
        <authorList>
            <person name="Kimeklis A."/>
            <person name="Safronova V."/>
            <person name="Belimov A."/>
            <person name="Andronov E."/>
        </authorList>
    </citation>
    <scope>NUCLEOTIDE SEQUENCE [LARGE SCALE GENOMIC DNA]</scope>
    <source>
        <strain evidence="6">Vaf-46</strain>
    </source>
</reference>
<evidence type="ECO:0000256" key="2">
    <source>
        <dbReference type="ARBA" id="ARBA00022630"/>
    </source>
</evidence>
<evidence type="ECO:0000313" key="6">
    <source>
        <dbReference type="EMBL" id="OAP89262.1"/>
    </source>
</evidence>
<evidence type="ECO:0000256" key="1">
    <source>
        <dbReference type="ARBA" id="ARBA00005990"/>
    </source>
</evidence>
<dbReference type="AlphaFoldDB" id="A0A179BC13"/>
<dbReference type="PANTHER" id="PTHR43408">
    <property type="entry name" value="FMN REDUCTASE (NADPH)"/>
    <property type="match status" value="1"/>
</dbReference>
<dbReference type="EMBL" id="LWBS01000439">
    <property type="protein sequence ID" value="OAP89262.1"/>
    <property type="molecule type" value="Genomic_DNA"/>
</dbReference>
<comment type="similarity">
    <text evidence="1">Belongs to the SsuE family.</text>
</comment>
<dbReference type="Gene3D" id="3.40.50.360">
    <property type="match status" value="1"/>
</dbReference>
<keyword evidence="3" id="KW-0288">FMN</keyword>
<dbReference type="InterPro" id="IPR029039">
    <property type="entry name" value="Flavoprotein-like_sf"/>
</dbReference>
<sequence>MSNDLIVGFSGNLARPSSTRRFVESVTESLAKQAGLQHAVFDIEDLGTSLAAARSVADLDPAAKKVIQTIIQAEALVIGSPTYKGSYTGLFKHVFDLLDPADLRGKPVILTATGGGDRHSLVVEHQLRPLFAFFEAFVLPTAIYASSRDFTDGNPSTAILGRVNQALAEASILVKARSTADAIAAE</sequence>
<accession>A0A179BC13</accession>